<protein>
    <submittedName>
        <fullName evidence="5">Phospholipase/carboxylesterase</fullName>
    </submittedName>
</protein>
<dbReference type="RefSeq" id="WP_245971148.1">
    <property type="nucleotide sequence ID" value="NZ_RCDA01000002.1"/>
</dbReference>
<accession>A0A498C6V2</accession>
<dbReference type="InterPro" id="IPR029058">
    <property type="entry name" value="AB_hydrolase_fold"/>
</dbReference>
<dbReference type="Proteomes" id="UP000275461">
    <property type="component" value="Unassembled WGS sequence"/>
</dbReference>
<gene>
    <name evidence="5" type="ORF">DFR31_1933</name>
</gene>
<name>A0A498C6V2_9GAMM</name>
<feature type="compositionally biased region" description="Polar residues" evidence="3">
    <location>
        <begin position="1"/>
        <end position="13"/>
    </location>
</feature>
<evidence type="ECO:0000259" key="4">
    <source>
        <dbReference type="Pfam" id="PF02230"/>
    </source>
</evidence>
<evidence type="ECO:0000313" key="5">
    <source>
        <dbReference type="EMBL" id="RLK48820.1"/>
    </source>
</evidence>
<dbReference type="EMBL" id="RCDA01000002">
    <property type="protein sequence ID" value="RLK48820.1"/>
    <property type="molecule type" value="Genomic_DNA"/>
</dbReference>
<dbReference type="PANTHER" id="PTHR10655">
    <property type="entry name" value="LYSOPHOSPHOLIPASE-RELATED"/>
    <property type="match status" value="1"/>
</dbReference>
<dbReference type="GO" id="GO:0016787">
    <property type="term" value="F:hydrolase activity"/>
    <property type="evidence" value="ECO:0007669"/>
    <property type="project" value="UniProtKB-KW"/>
</dbReference>
<feature type="domain" description="Phospholipase/carboxylesterase/thioesterase" evidence="4">
    <location>
        <begin position="40"/>
        <end position="243"/>
    </location>
</feature>
<sequence length="248" mass="27165">MVIEQTKQQSRQQPGPGAYEDPDAVRGHEGLLVSEWMTLDKARASIIWLHGLGTSGADLDPLLPQLRRVNRIGLNHVVPHAPVREVTVNQGGLMRAWFDQLALGPDAPEDEAGIRAAAEQVQGLIRQQIRRGIPAERIVLVGYSQGAAMALHAGLGFPERLAGVVALSGYLPLVDRWQAFRDPANAETPVFMAHGTQDEVMDYGRAERAAYALADGGHPVVWERYDMGHQVCGEELEALDSWLMDRLG</sequence>
<dbReference type="Gene3D" id="3.40.50.1820">
    <property type="entry name" value="alpha/beta hydrolase"/>
    <property type="match status" value="1"/>
</dbReference>
<proteinExistence type="inferred from homology"/>
<dbReference type="InterPro" id="IPR050565">
    <property type="entry name" value="LYPA1-2/EST-like"/>
</dbReference>
<dbReference type="InterPro" id="IPR003140">
    <property type="entry name" value="PLipase/COase/thioEstase"/>
</dbReference>
<dbReference type="SUPFAM" id="SSF53474">
    <property type="entry name" value="alpha/beta-Hydrolases"/>
    <property type="match status" value="1"/>
</dbReference>
<dbReference type="PANTHER" id="PTHR10655:SF17">
    <property type="entry name" value="LYSOPHOSPHOLIPASE-LIKE PROTEIN 1"/>
    <property type="match status" value="1"/>
</dbReference>
<reference evidence="5 6" key="1">
    <citation type="submission" date="2018-10" db="EMBL/GenBank/DDBJ databases">
        <title>Genomic Encyclopedia of Type Strains, Phase IV (KMG-IV): sequencing the most valuable type-strain genomes for metagenomic binning, comparative biology and taxonomic classification.</title>
        <authorList>
            <person name="Goeker M."/>
        </authorList>
    </citation>
    <scope>NUCLEOTIDE SEQUENCE [LARGE SCALE GENOMIC DNA]</scope>
    <source>
        <strain evidence="5 6">DSM 12769</strain>
    </source>
</reference>
<dbReference type="Pfam" id="PF02230">
    <property type="entry name" value="Abhydrolase_2"/>
    <property type="match status" value="1"/>
</dbReference>
<comment type="similarity">
    <text evidence="1">Belongs to the AB hydrolase superfamily. AB hydrolase 2 family.</text>
</comment>
<keyword evidence="2" id="KW-0378">Hydrolase</keyword>
<keyword evidence="6" id="KW-1185">Reference proteome</keyword>
<dbReference type="AlphaFoldDB" id="A0A498C6V2"/>
<evidence type="ECO:0000256" key="3">
    <source>
        <dbReference type="SAM" id="MobiDB-lite"/>
    </source>
</evidence>
<organism evidence="5 6">
    <name type="scientific">Alkalispirillum mobile</name>
    <dbReference type="NCBI Taxonomy" id="85925"/>
    <lineage>
        <taxon>Bacteria</taxon>
        <taxon>Pseudomonadati</taxon>
        <taxon>Pseudomonadota</taxon>
        <taxon>Gammaproteobacteria</taxon>
        <taxon>Chromatiales</taxon>
        <taxon>Ectothiorhodospiraceae</taxon>
        <taxon>Alkalispirillum</taxon>
    </lineage>
</organism>
<evidence type="ECO:0000313" key="6">
    <source>
        <dbReference type="Proteomes" id="UP000275461"/>
    </source>
</evidence>
<evidence type="ECO:0000256" key="1">
    <source>
        <dbReference type="ARBA" id="ARBA00006499"/>
    </source>
</evidence>
<evidence type="ECO:0000256" key="2">
    <source>
        <dbReference type="ARBA" id="ARBA00022801"/>
    </source>
</evidence>
<comment type="caution">
    <text evidence="5">The sequence shown here is derived from an EMBL/GenBank/DDBJ whole genome shotgun (WGS) entry which is preliminary data.</text>
</comment>
<feature type="region of interest" description="Disordered" evidence="3">
    <location>
        <begin position="1"/>
        <end position="24"/>
    </location>
</feature>